<evidence type="ECO:0000313" key="3">
    <source>
        <dbReference type="Proteomes" id="UP001158576"/>
    </source>
</evidence>
<proteinExistence type="predicted"/>
<feature type="region of interest" description="Disordered" evidence="1">
    <location>
        <begin position="193"/>
        <end position="223"/>
    </location>
</feature>
<organism evidence="2 3">
    <name type="scientific">Oikopleura dioica</name>
    <name type="common">Tunicate</name>
    <dbReference type="NCBI Taxonomy" id="34765"/>
    <lineage>
        <taxon>Eukaryota</taxon>
        <taxon>Metazoa</taxon>
        <taxon>Chordata</taxon>
        <taxon>Tunicata</taxon>
        <taxon>Appendicularia</taxon>
        <taxon>Copelata</taxon>
        <taxon>Oikopleuridae</taxon>
        <taxon>Oikopleura</taxon>
    </lineage>
</organism>
<feature type="compositionally biased region" description="Basic residues" evidence="1">
    <location>
        <begin position="13"/>
        <end position="23"/>
    </location>
</feature>
<reference evidence="2 3" key="1">
    <citation type="submission" date="2021-04" db="EMBL/GenBank/DDBJ databases">
        <authorList>
            <person name="Bliznina A."/>
        </authorList>
    </citation>
    <scope>NUCLEOTIDE SEQUENCE [LARGE SCALE GENOMIC DNA]</scope>
</reference>
<protein>
    <submittedName>
        <fullName evidence="2">Oidioi.mRNA.OKI2018_I69.XSR.g13466.t1.cds</fullName>
    </submittedName>
</protein>
<feature type="compositionally biased region" description="Acidic residues" evidence="1">
    <location>
        <begin position="206"/>
        <end position="223"/>
    </location>
</feature>
<dbReference type="EMBL" id="OU015569">
    <property type="protein sequence ID" value="CAG5094340.1"/>
    <property type="molecule type" value="Genomic_DNA"/>
</dbReference>
<feature type="region of interest" description="Disordered" evidence="1">
    <location>
        <begin position="1"/>
        <end position="69"/>
    </location>
</feature>
<name>A0ABN7SAP2_OIKDI</name>
<evidence type="ECO:0000313" key="2">
    <source>
        <dbReference type="EMBL" id="CAG5094340.1"/>
    </source>
</evidence>
<evidence type="ECO:0000256" key="1">
    <source>
        <dbReference type="SAM" id="MobiDB-lite"/>
    </source>
</evidence>
<accession>A0ABN7SAP2</accession>
<sequence length="223" mass="26043">MARSEKSNNMAKKTSHRKKKVAKAARNAVAQKNDKVAKKTRRTPAVIEKKRRGRIEESDEEEVQRAPEKFDENAEWELEALGGLSLAWGRRKVRRDDGTMAIQHYLKPEEEHRIWVKWTVAYSDGKCWSAEKQENLVGVLPENKRKALEDRMIYPYPSRHDGPDSGWQERKAICEVLGYIPWRPRNRTKSAKYKFFPATEMPDAQPEIDDTEEEESDEETDEE</sequence>
<keyword evidence="3" id="KW-1185">Reference proteome</keyword>
<gene>
    <name evidence="2" type="ORF">OKIOD_LOCUS5024</name>
</gene>
<dbReference type="Proteomes" id="UP001158576">
    <property type="component" value="Chromosome XSR"/>
</dbReference>